<dbReference type="PROSITE" id="PS50213">
    <property type="entry name" value="FAS1"/>
    <property type="match status" value="1"/>
</dbReference>
<gene>
    <name evidence="3" type="ORF">RB602_10090</name>
</gene>
<dbReference type="GO" id="GO:0005615">
    <property type="term" value="C:extracellular space"/>
    <property type="evidence" value="ECO:0007669"/>
    <property type="project" value="TreeGrafter"/>
</dbReference>
<feature type="domain" description="FAS1" evidence="2">
    <location>
        <begin position="49"/>
        <end position="192"/>
    </location>
</feature>
<sequence length="194" mass="19521">MFKTSLTGLTVAALMTAGAAFAQESEAPAAAQAAAPTEAPAPALVPAPSPHIVDAAVGSEDFSTLVGLVQAAELVETLSSTGPFTVFAPTNDAFGVFPEGAVDGLKQPGNKAILTRILTYHVVPGKITSAELIAMIEAGGGSVKIKTVEGTELTATIEADQVKLTGTNGNAFVTKADLEQSNGIIHAINGVVVP</sequence>
<dbReference type="AlphaFoldDB" id="A0AA97F4J8"/>
<accession>A0AA97F4J8</accession>
<evidence type="ECO:0000259" key="2">
    <source>
        <dbReference type="PROSITE" id="PS50213"/>
    </source>
</evidence>
<dbReference type="InterPro" id="IPR050904">
    <property type="entry name" value="Adhesion/Biosynth-related"/>
</dbReference>
<dbReference type="PANTHER" id="PTHR10900:SF77">
    <property type="entry name" value="FI19380P1"/>
    <property type="match status" value="1"/>
</dbReference>
<proteinExistence type="predicted"/>
<dbReference type="Proteomes" id="UP001302429">
    <property type="component" value="Chromosome"/>
</dbReference>
<feature type="signal peptide" evidence="1">
    <location>
        <begin position="1"/>
        <end position="22"/>
    </location>
</feature>
<dbReference type="InterPro" id="IPR036378">
    <property type="entry name" value="FAS1_dom_sf"/>
</dbReference>
<evidence type="ECO:0000313" key="3">
    <source>
        <dbReference type="EMBL" id="WOE74204.1"/>
    </source>
</evidence>
<name>A0AA97F4J8_9SPHN</name>
<dbReference type="InterPro" id="IPR000782">
    <property type="entry name" value="FAS1_domain"/>
</dbReference>
<dbReference type="Pfam" id="PF02469">
    <property type="entry name" value="Fasciclin"/>
    <property type="match status" value="1"/>
</dbReference>
<protein>
    <submittedName>
        <fullName evidence="3">Fasciclin domain-containing protein</fullName>
    </submittedName>
</protein>
<evidence type="ECO:0000256" key="1">
    <source>
        <dbReference type="SAM" id="SignalP"/>
    </source>
</evidence>
<evidence type="ECO:0000313" key="4">
    <source>
        <dbReference type="Proteomes" id="UP001302429"/>
    </source>
</evidence>
<dbReference type="SUPFAM" id="SSF82153">
    <property type="entry name" value="FAS1 domain"/>
    <property type="match status" value="1"/>
</dbReference>
<dbReference type="Gene3D" id="2.30.180.10">
    <property type="entry name" value="FAS1 domain"/>
    <property type="match status" value="1"/>
</dbReference>
<dbReference type="FunFam" id="2.30.180.10:FF:000014">
    <property type="entry name" value="Stabilin 1"/>
    <property type="match status" value="1"/>
</dbReference>
<feature type="chain" id="PRO_5041660879" evidence="1">
    <location>
        <begin position="23"/>
        <end position="194"/>
    </location>
</feature>
<dbReference type="PANTHER" id="PTHR10900">
    <property type="entry name" value="PERIOSTIN-RELATED"/>
    <property type="match status" value="1"/>
</dbReference>
<dbReference type="RefSeq" id="WP_317080438.1">
    <property type="nucleotide sequence ID" value="NZ_CP136594.1"/>
</dbReference>
<keyword evidence="1" id="KW-0732">Signal</keyword>
<dbReference type="EMBL" id="CP136594">
    <property type="protein sequence ID" value="WOE74204.1"/>
    <property type="molecule type" value="Genomic_DNA"/>
</dbReference>
<keyword evidence="4" id="KW-1185">Reference proteome</keyword>
<dbReference type="KEGG" id="acoa:RB602_10090"/>
<dbReference type="SMART" id="SM00554">
    <property type="entry name" value="FAS1"/>
    <property type="match status" value="1"/>
</dbReference>
<organism evidence="3 4">
    <name type="scientific">Alterisphingorhabdus coralli</name>
    <dbReference type="NCBI Taxonomy" id="3071408"/>
    <lineage>
        <taxon>Bacteria</taxon>
        <taxon>Pseudomonadati</taxon>
        <taxon>Pseudomonadota</taxon>
        <taxon>Alphaproteobacteria</taxon>
        <taxon>Sphingomonadales</taxon>
        <taxon>Sphingomonadaceae</taxon>
        <taxon>Alterisphingorhabdus (ex Yan et al. 2024)</taxon>
    </lineage>
</organism>
<reference evidence="3 4" key="1">
    <citation type="submission" date="2023-10" db="EMBL/GenBank/DDBJ databases">
        <title>Complete genome sequence of a Sphingomonadaceae bacterium.</title>
        <authorList>
            <person name="Yan C."/>
        </authorList>
    </citation>
    <scope>NUCLEOTIDE SEQUENCE [LARGE SCALE GENOMIC DNA]</scope>
    <source>
        <strain evidence="3 4">SCSIO 66989</strain>
    </source>
</reference>